<dbReference type="Gramene" id="CDP19496">
    <property type="protein sequence ID" value="CDP19496"/>
    <property type="gene ID" value="GSCOC_T00006744001"/>
</dbReference>
<dbReference type="AlphaFoldDB" id="A0A068VFJ8"/>
<dbReference type="InterPro" id="IPR036128">
    <property type="entry name" value="Plus3-like_sf"/>
</dbReference>
<gene>
    <name evidence="2" type="ORF">GSCOC_T00006744001</name>
</gene>
<dbReference type="InParanoid" id="A0A068VFJ8"/>
<accession>A0A068VFJ8</accession>
<dbReference type="GO" id="GO:0003677">
    <property type="term" value="F:DNA binding"/>
    <property type="evidence" value="ECO:0007669"/>
    <property type="project" value="InterPro"/>
</dbReference>
<dbReference type="PANTHER" id="PTHR38940:SF4">
    <property type="entry name" value="OS01G0775100 PROTEIN"/>
    <property type="match status" value="1"/>
</dbReference>
<protein>
    <submittedName>
        <fullName evidence="2">DH200=94 genomic scaffold, scaffold_520</fullName>
    </submittedName>
</protein>
<dbReference type="SUPFAM" id="SSF159042">
    <property type="entry name" value="Plus3-like"/>
    <property type="match status" value="1"/>
</dbReference>
<keyword evidence="1" id="KW-0732">Signal</keyword>
<feature type="signal peptide" evidence="1">
    <location>
        <begin position="1"/>
        <end position="18"/>
    </location>
</feature>
<dbReference type="Proteomes" id="UP000295252">
    <property type="component" value="Unassembled WGS sequence"/>
</dbReference>
<dbReference type="STRING" id="49390.A0A068VFJ8"/>
<feature type="chain" id="PRO_5001658878" evidence="1">
    <location>
        <begin position="19"/>
        <end position="95"/>
    </location>
</feature>
<dbReference type="OrthoDB" id="166375at2759"/>
<organism evidence="2 3">
    <name type="scientific">Coffea canephora</name>
    <name type="common">Robusta coffee</name>
    <dbReference type="NCBI Taxonomy" id="49390"/>
    <lineage>
        <taxon>Eukaryota</taxon>
        <taxon>Viridiplantae</taxon>
        <taxon>Streptophyta</taxon>
        <taxon>Embryophyta</taxon>
        <taxon>Tracheophyta</taxon>
        <taxon>Spermatophyta</taxon>
        <taxon>Magnoliopsida</taxon>
        <taxon>eudicotyledons</taxon>
        <taxon>Gunneridae</taxon>
        <taxon>Pentapetalae</taxon>
        <taxon>asterids</taxon>
        <taxon>lamiids</taxon>
        <taxon>Gentianales</taxon>
        <taxon>Rubiaceae</taxon>
        <taxon>Ixoroideae</taxon>
        <taxon>Gardenieae complex</taxon>
        <taxon>Bertiereae - Coffeeae clade</taxon>
        <taxon>Coffeeae</taxon>
        <taxon>Coffea</taxon>
    </lineage>
</organism>
<dbReference type="PANTHER" id="PTHR38940">
    <property type="entry name" value="PLUS3 DOMAIN-CONTAINING PROTEIN"/>
    <property type="match status" value="1"/>
</dbReference>
<dbReference type="Gene3D" id="3.90.70.200">
    <property type="entry name" value="Plus-3 domain"/>
    <property type="match status" value="1"/>
</dbReference>
<keyword evidence="3" id="KW-1185">Reference proteome</keyword>
<evidence type="ECO:0000313" key="2">
    <source>
        <dbReference type="EMBL" id="CDP19496.1"/>
    </source>
</evidence>
<dbReference type="EMBL" id="HG739604">
    <property type="protein sequence ID" value="CDP19496.1"/>
    <property type="molecule type" value="Genomic_DNA"/>
</dbReference>
<proteinExistence type="predicted"/>
<name>A0A068VFJ8_COFCA</name>
<evidence type="ECO:0000256" key="1">
    <source>
        <dbReference type="SAM" id="SignalP"/>
    </source>
</evidence>
<dbReference type="PhylomeDB" id="A0A068VFJ8"/>
<reference evidence="3" key="1">
    <citation type="journal article" date="2014" name="Science">
        <title>The coffee genome provides insight into the convergent evolution of caffeine biosynthesis.</title>
        <authorList>
            <person name="Denoeud F."/>
            <person name="Carretero-Paulet L."/>
            <person name="Dereeper A."/>
            <person name="Droc G."/>
            <person name="Guyot R."/>
            <person name="Pietrella M."/>
            <person name="Zheng C."/>
            <person name="Alberti A."/>
            <person name="Anthony F."/>
            <person name="Aprea G."/>
            <person name="Aury J.M."/>
            <person name="Bento P."/>
            <person name="Bernard M."/>
            <person name="Bocs S."/>
            <person name="Campa C."/>
            <person name="Cenci A."/>
            <person name="Combes M.C."/>
            <person name="Crouzillat D."/>
            <person name="Da Silva C."/>
            <person name="Daddiego L."/>
            <person name="De Bellis F."/>
            <person name="Dussert S."/>
            <person name="Garsmeur O."/>
            <person name="Gayraud T."/>
            <person name="Guignon V."/>
            <person name="Jahn K."/>
            <person name="Jamilloux V."/>
            <person name="Joet T."/>
            <person name="Labadie K."/>
            <person name="Lan T."/>
            <person name="Leclercq J."/>
            <person name="Lepelley M."/>
            <person name="Leroy T."/>
            <person name="Li L.T."/>
            <person name="Librado P."/>
            <person name="Lopez L."/>
            <person name="Munoz A."/>
            <person name="Noel B."/>
            <person name="Pallavicini A."/>
            <person name="Perrotta G."/>
            <person name="Poncet V."/>
            <person name="Pot D."/>
            <person name="Priyono X."/>
            <person name="Rigoreau M."/>
            <person name="Rouard M."/>
            <person name="Rozas J."/>
            <person name="Tranchant-Dubreuil C."/>
            <person name="VanBuren R."/>
            <person name="Zhang Q."/>
            <person name="Andrade A.C."/>
            <person name="Argout X."/>
            <person name="Bertrand B."/>
            <person name="de Kochko A."/>
            <person name="Graziosi G."/>
            <person name="Henry R.J."/>
            <person name="Jayarama X."/>
            <person name="Ming R."/>
            <person name="Nagai C."/>
            <person name="Rounsley S."/>
            <person name="Sankoff D."/>
            <person name="Giuliano G."/>
            <person name="Albert V.A."/>
            <person name="Wincker P."/>
            <person name="Lashermes P."/>
        </authorList>
    </citation>
    <scope>NUCLEOTIDE SEQUENCE [LARGE SCALE GENOMIC DNA]</scope>
    <source>
        <strain evidence="3">cv. DH200-94</strain>
    </source>
</reference>
<sequence>MVLIYIMYFTTFPFLSLACVLTVEQVGEPLKDCKTSISVSVGGIKCSVGSQYVSNQGFLEDELKVWWSRTLRNGGKIPSTEDLETKLRQRIKLGF</sequence>
<evidence type="ECO:0000313" key="3">
    <source>
        <dbReference type="Proteomes" id="UP000295252"/>
    </source>
</evidence>